<dbReference type="Proteomes" id="UP000198211">
    <property type="component" value="Unassembled WGS sequence"/>
</dbReference>
<sequence>METNLVLRRGRTQARQPEGVPLVVLSSATFSQLRHSNEHQQQIDDEFNTAIRELEFVTVRCHLNGDALGLLPYPLRPPFREPLEAKLPSESTMDVDHNDQ</sequence>
<organism evidence="2 3">
    <name type="scientific">Phytophthora megakarya</name>
    <dbReference type="NCBI Taxonomy" id="4795"/>
    <lineage>
        <taxon>Eukaryota</taxon>
        <taxon>Sar</taxon>
        <taxon>Stramenopiles</taxon>
        <taxon>Oomycota</taxon>
        <taxon>Peronosporomycetes</taxon>
        <taxon>Peronosporales</taxon>
        <taxon>Peronosporaceae</taxon>
        <taxon>Phytophthora</taxon>
    </lineage>
</organism>
<evidence type="ECO:0000313" key="3">
    <source>
        <dbReference type="Proteomes" id="UP000198211"/>
    </source>
</evidence>
<dbReference type="AlphaFoldDB" id="A0A225WMS4"/>
<feature type="region of interest" description="Disordered" evidence="1">
    <location>
        <begin position="79"/>
        <end position="100"/>
    </location>
</feature>
<evidence type="ECO:0000256" key="1">
    <source>
        <dbReference type="SAM" id="MobiDB-lite"/>
    </source>
</evidence>
<dbReference type="EMBL" id="NBNE01000568">
    <property type="protein sequence ID" value="OWZ18578.1"/>
    <property type="molecule type" value="Genomic_DNA"/>
</dbReference>
<accession>A0A225WMS4</accession>
<proteinExistence type="predicted"/>
<name>A0A225WMS4_9STRA</name>
<comment type="caution">
    <text evidence="2">The sequence shown here is derived from an EMBL/GenBank/DDBJ whole genome shotgun (WGS) entry which is preliminary data.</text>
</comment>
<gene>
    <name evidence="2" type="ORF">PHMEG_0007308</name>
</gene>
<reference evidence="3" key="1">
    <citation type="submission" date="2017-03" db="EMBL/GenBank/DDBJ databases">
        <title>Phytopthora megakarya and P. palmivora, two closely related causual agents of cacao black pod achieved similar genome size and gene model numbers by different mechanisms.</title>
        <authorList>
            <person name="Ali S."/>
            <person name="Shao J."/>
            <person name="Larry D.J."/>
            <person name="Kronmiller B."/>
            <person name="Shen D."/>
            <person name="Strem M.D."/>
            <person name="Melnick R.L."/>
            <person name="Guiltinan M.J."/>
            <person name="Tyler B.M."/>
            <person name="Meinhardt L.W."/>
            <person name="Bailey B.A."/>
        </authorList>
    </citation>
    <scope>NUCLEOTIDE SEQUENCE [LARGE SCALE GENOMIC DNA]</scope>
    <source>
        <strain evidence="3">zdho120</strain>
    </source>
</reference>
<evidence type="ECO:0000313" key="2">
    <source>
        <dbReference type="EMBL" id="OWZ18578.1"/>
    </source>
</evidence>
<protein>
    <submittedName>
        <fullName evidence="2">Uncharacterized protein</fullName>
    </submittedName>
</protein>
<keyword evidence="3" id="KW-1185">Reference proteome</keyword>